<dbReference type="Pfam" id="PF02021">
    <property type="entry name" value="UPF0102"/>
    <property type="match status" value="1"/>
</dbReference>
<dbReference type="GO" id="GO:0003676">
    <property type="term" value="F:nucleic acid binding"/>
    <property type="evidence" value="ECO:0007669"/>
    <property type="project" value="InterPro"/>
</dbReference>
<accession>A0A1G1WGS9</accession>
<reference evidence="3 4" key="1">
    <citation type="journal article" date="2016" name="Nat. Commun.">
        <title>Thousands of microbial genomes shed light on interconnected biogeochemical processes in an aquifer system.</title>
        <authorList>
            <person name="Anantharaman K."/>
            <person name="Brown C.T."/>
            <person name="Hug L.A."/>
            <person name="Sharon I."/>
            <person name="Castelle C.J."/>
            <person name="Probst A.J."/>
            <person name="Thomas B.C."/>
            <person name="Singh A."/>
            <person name="Wilkins M.J."/>
            <person name="Karaoz U."/>
            <person name="Brodie E.L."/>
            <person name="Williams K.H."/>
            <person name="Hubbard S.S."/>
            <person name="Banfield J.F."/>
        </authorList>
    </citation>
    <scope>NUCLEOTIDE SEQUENCE [LARGE SCALE GENOMIC DNA]</scope>
</reference>
<dbReference type="NCBIfam" id="NF009150">
    <property type="entry name" value="PRK12497.1-3"/>
    <property type="match status" value="1"/>
</dbReference>
<dbReference type="NCBIfam" id="NF009154">
    <property type="entry name" value="PRK12497.3-3"/>
    <property type="match status" value="1"/>
</dbReference>
<organism evidence="3 4">
    <name type="scientific">Candidatus Woykebacteria bacterium RBG_16_43_9</name>
    <dbReference type="NCBI Taxonomy" id="1802596"/>
    <lineage>
        <taxon>Bacteria</taxon>
        <taxon>Candidatus Woykeibacteriota</taxon>
    </lineage>
</organism>
<proteinExistence type="inferred from homology"/>
<dbReference type="InterPro" id="IPR011335">
    <property type="entry name" value="Restrct_endonuc-II-like"/>
</dbReference>
<dbReference type="Gene3D" id="3.40.1350.10">
    <property type="match status" value="1"/>
</dbReference>
<evidence type="ECO:0000256" key="1">
    <source>
        <dbReference type="ARBA" id="ARBA00006738"/>
    </source>
</evidence>
<gene>
    <name evidence="3" type="ORF">A2Z11_01540</name>
</gene>
<sequence>MVDKQKTGKKGEDLAVLLLRKEGYKILDRNFHSRFGEIDIVAIDGDTLVFVEVKTRWSKEYGRPEESISPRKIRSITKVGQYYVAIREGLPQSERIDLVAIEIDENGKVARKELIKNISGW</sequence>
<dbReference type="InterPro" id="IPR011856">
    <property type="entry name" value="tRNA_endonuc-like_dom_sf"/>
</dbReference>
<dbReference type="HAMAP" id="MF_00048">
    <property type="entry name" value="UPF0102"/>
    <property type="match status" value="1"/>
</dbReference>
<comment type="caution">
    <text evidence="3">The sequence shown here is derived from an EMBL/GenBank/DDBJ whole genome shotgun (WGS) entry which is preliminary data.</text>
</comment>
<dbReference type="InterPro" id="IPR003509">
    <property type="entry name" value="UPF0102_YraN-like"/>
</dbReference>
<dbReference type="STRING" id="1802596.A2Z11_01540"/>
<name>A0A1G1WGS9_9BACT</name>
<evidence type="ECO:0000256" key="2">
    <source>
        <dbReference type="HAMAP-Rule" id="MF_00048"/>
    </source>
</evidence>
<dbReference type="AlphaFoldDB" id="A0A1G1WGS9"/>
<protein>
    <recommendedName>
        <fullName evidence="2">UPF0102 protein A2Z11_01540</fullName>
    </recommendedName>
</protein>
<evidence type="ECO:0000313" key="3">
    <source>
        <dbReference type="EMBL" id="OGY26844.1"/>
    </source>
</evidence>
<evidence type="ECO:0000313" key="4">
    <source>
        <dbReference type="Proteomes" id="UP000176389"/>
    </source>
</evidence>
<dbReference type="PANTHER" id="PTHR34039">
    <property type="entry name" value="UPF0102 PROTEIN YRAN"/>
    <property type="match status" value="1"/>
</dbReference>
<dbReference type="SUPFAM" id="SSF52980">
    <property type="entry name" value="Restriction endonuclease-like"/>
    <property type="match status" value="1"/>
</dbReference>
<dbReference type="Proteomes" id="UP000176389">
    <property type="component" value="Unassembled WGS sequence"/>
</dbReference>
<comment type="similarity">
    <text evidence="1 2">Belongs to the UPF0102 family.</text>
</comment>
<dbReference type="CDD" id="cd20736">
    <property type="entry name" value="PoNe_Nuclease"/>
    <property type="match status" value="1"/>
</dbReference>
<dbReference type="EMBL" id="MHCS01000009">
    <property type="protein sequence ID" value="OGY26844.1"/>
    <property type="molecule type" value="Genomic_DNA"/>
</dbReference>
<dbReference type="PANTHER" id="PTHR34039:SF1">
    <property type="entry name" value="UPF0102 PROTEIN YRAN"/>
    <property type="match status" value="1"/>
</dbReference>